<organism evidence="1 2">
    <name type="scientific">Rhamnella rubrinervis</name>
    <dbReference type="NCBI Taxonomy" id="2594499"/>
    <lineage>
        <taxon>Eukaryota</taxon>
        <taxon>Viridiplantae</taxon>
        <taxon>Streptophyta</taxon>
        <taxon>Embryophyta</taxon>
        <taxon>Tracheophyta</taxon>
        <taxon>Spermatophyta</taxon>
        <taxon>Magnoliopsida</taxon>
        <taxon>eudicotyledons</taxon>
        <taxon>Gunneridae</taxon>
        <taxon>Pentapetalae</taxon>
        <taxon>rosids</taxon>
        <taxon>fabids</taxon>
        <taxon>Rosales</taxon>
        <taxon>Rhamnaceae</taxon>
        <taxon>rhamnoid group</taxon>
        <taxon>Rhamneae</taxon>
        <taxon>Rhamnella</taxon>
    </lineage>
</organism>
<proteinExistence type="predicted"/>
<evidence type="ECO:0000313" key="2">
    <source>
        <dbReference type="Proteomes" id="UP000796880"/>
    </source>
</evidence>
<comment type="caution">
    <text evidence="1">The sequence shown here is derived from an EMBL/GenBank/DDBJ whole genome shotgun (WGS) entry which is preliminary data.</text>
</comment>
<sequence length="384" mass="43207">MMTPTLIDIEAYIRLTSFDTFLTGPPSSLVSSLNISGFHKDAKNYGQFLRMKKGTGSPPTEDEHIPFLLMWLCKNVLCLLASKITLQFINIAKSLAIGRFTSLGLLMWLHAHFHEITPPIMEMANVPFGRRILQIMMMILQPSLKPSRRGQQLLMSLISNLAPRTITVDDLTLPHTITQDVSNEIDPHSIITIGPSLTKTETPFNSHPIIEDITKAERNSDVDDFLIDHDPTQNSDLELALTNNSKFAISKFLHSLDKEPATFNQFHENIFDAASHRSSMISLQTSIQSKASEYTTASAKLTTQEHLVEELKAKLTEPADIYENLRRSIQHTIGEAKKEKKQHIDLFTTSNSRDEVRVQVEEAITARHASWGAINNSIISYFTV</sequence>
<dbReference type="Proteomes" id="UP000796880">
    <property type="component" value="Unassembled WGS sequence"/>
</dbReference>
<name>A0A8K0MS12_9ROSA</name>
<accession>A0A8K0MS12</accession>
<evidence type="ECO:0008006" key="3">
    <source>
        <dbReference type="Google" id="ProtNLM"/>
    </source>
</evidence>
<evidence type="ECO:0000313" key="1">
    <source>
        <dbReference type="EMBL" id="KAF3455884.1"/>
    </source>
</evidence>
<dbReference type="EMBL" id="VOIH02000001">
    <property type="protein sequence ID" value="KAF3455884.1"/>
    <property type="molecule type" value="Genomic_DNA"/>
</dbReference>
<keyword evidence="2" id="KW-1185">Reference proteome</keyword>
<protein>
    <recommendedName>
        <fullName evidence="3">Aminotransferase-like plant mobile domain-containing protein</fullName>
    </recommendedName>
</protein>
<reference evidence="1" key="1">
    <citation type="submission" date="2020-03" db="EMBL/GenBank/DDBJ databases">
        <title>A high-quality chromosome-level genome assembly of a woody plant with both climbing and erect habits, Rhamnella rubrinervis.</title>
        <authorList>
            <person name="Lu Z."/>
            <person name="Yang Y."/>
            <person name="Zhu X."/>
            <person name="Sun Y."/>
        </authorList>
    </citation>
    <scope>NUCLEOTIDE SEQUENCE</scope>
    <source>
        <strain evidence="1">BYM</strain>
        <tissue evidence="1">Leaf</tissue>
    </source>
</reference>
<gene>
    <name evidence="1" type="ORF">FNV43_RR00526</name>
</gene>
<dbReference type="AlphaFoldDB" id="A0A8K0MS12"/>
<dbReference type="OrthoDB" id="1258364at2759"/>